<evidence type="ECO:0000313" key="5">
    <source>
        <dbReference type="Proteomes" id="UP001060104"/>
    </source>
</evidence>
<dbReference type="EMBL" id="CP103141">
    <property type="protein sequence ID" value="UVQ75074.1"/>
    <property type="molecule type" value="Genomic_DNA"/>
</dbReference>
<keyword evidence="5" id="KW-1185">Reference proteome</keyword>
<reference evidence="1 4" key="1">
    <citation type="submission" date="2015-09" db="EMBL/GenBank/DDBJ databases">
        <authorList>
            <consortium name="Pathogen Informatics"/>
        </authorList>
    </citation>
    <scope>NUCLEOTIDE SEQUENCE [LARGE SCALE GENOMIC DNA]</scope>
    <source>
        <strain evidence="1 4">2789STDY5834846</strain>
    </source>
</reference>
<dbReference type="Proteomes" id="UP001204548">
    <property type="component" value="Unassembled WGS sequence"/>
</dbReference>
<protein>
    <submittedName>
        <fullName evidence="1">Uncharacterized protein</fullName>
    </submittedName>
</protein>
<evidence type="ECO:0000313" key="3">
    <source>
        <dbReference type="EMBL" id="UVQ75074.1"/>
    </source>
</evidence>
<dbReference type="Proteomes" id="UP001060104">
    <property type="component" value="Chromosome"/>
</dbReference>
<accession>A0A3E5G8A1</accession>
<name>A0A3E5G8A1_9BACE</name>
<organism evidence="1 4">
    <name type="scientific">Bacteroides faecis</name>
    <dbReference type="NCBI Taxonomy" id="674529"/>
    <lineage>
        <taxon>Bacteria</taxon>
        <taxon>Pseudomonadati</taxon>
        <taxon>Bacteroidota</taxon>
        <taxon>Bacteroidia</taxon>
        <taxon>Bacteroidales</taxon>
        <taxon>Bacteroidaceae</taxon>
        <taxon>Bacteroides</taxon>
    </lineage>
</organism>
<dbReference type="GeneID" id="69587369"/>
<dbReference type="RefSeq" id="WP_010535387.1">
    <property type="nucleotide sequence ID" value="NZ_CABMFH010000016.1"/>
</dbReference>
<dbReference type="AlphaFoldDB" id="A0A3E5G8A1"/>
<dbReference type="EMBL" id="CZAE01000019">
    <property type="protein sequence ID" value="CUP87304.1"/>
    <property type="molecule type" value="Genomic_DNA"/>
</dbReference>
<gene>
    <name evidence="1" type="ORF">ERS852461_03602</name>
    <name evidence="2" type="ORF">NXW97_01370</name>
    <name evidence="3" type="ORF">NXY30_01110</name>
</gene>
<reference evidence="2" key="2">
    <citation type="submission" date="2022-08" db="EMBL/GenBank/DDBJ databases">
        <title>Genome Sequencing of Bacteroides fragilis Group Isolates with Nanopore Technology.</title>
        <authorList>
            <person name="Tisza M.J."/>
            <person name="Smith D."/>
            <person name="Dekker J.P."/>
        </authorList>
    </citation>
    <scope>NUCLEOTIDE SEQUENCE</scope>
    <source>
        <strain evidence="2">BFG-351</strain>
        <strain evidence="3">BFG-527</strain>
    </source>
</reference>
<dbReference type="EMBL" id="JANUTS010000001">
    <property type="protein sequence ID" value="MCS2790694.1"/>
    <property type="molecule type" value="Genomic_DNA"/>
</dbReference>
<evidence type="ECO:0000313" key="2">
    <source>
        <dbReference type="EMBL" id="MCS2790694.1"/>
    </source>
</evidence>
<sequence length="101" mass="11151">MATEKTVGAYLEITLKVNENDRAAAAAVYTKYRQPFLDTISGAVSKQLLVRGEDVQVLHGFTSTTEAEGYLVSDLFNQDVVVELKPYFQAAPEVYIYNVVG</sequence>
<proteinExistence type="predicted"/>
<dbReference type="Proteomes" id="UP000095606">
    <property type="component" value="Unassembled WGS sequence"/>
</dbReference>
<accession>A0A174RP57</accession>
<evidence type="ECO:0000313" key="1">
    <source>
        <dbReference type="EMBL" id="CUP87304.1"/>
    </source>
</evidence>
<evidence type="ECO:0000313" key="4">
    <source>
        <dbReference type="Proteomes" id="UP000095606"/>
    </source>
</evidence>